<reference evidence="1" key="1">
    <citation type="submission" date="2021-06" db="EMBL/GenBank/DDBJ databases">
        <authorList>
            <person name="Hodson N. C."/>
            <person name="Mongue J. A."/>
            <person name="Jaron S. K."/>
        </authorList>
    </citation>
    <scope>NUCLEOTIDE SEQUENCE</scope>
</reference>
<evidence type="ECO:0000313" key="2">
    <source>
        <dbReference type="Proteomes" id="UP000708208"/>
    </source>
</evidence>
<sequence length="105" mass="11906">MLKLLEQDITSAPNGILEDCNIYQDVYLLAMDATARCTVNVKITDPRSPDNDFSKALREFFPATPNLVMILFNLFPQLSGLTRPFAGKPSEGFFSQIFQRQEMEL</sequence>
<accession>A0A8J2P255</accession>
<gene>
    <name evidence="1" type="ORF">AFUS01_LOCUS17891</name>
</gene>
<evidence type="ECO:0000313" key="1">
    <source>
        <dbReference type="EMBL" id="CAG7729155.1"/>
    </source>
</evidence>
<name>A0A8J2P255_9HEXA</name>
<comment type="caution">
    <text evidence="1">The sequence shown here is derived from an EMBL/GenBank/DDBJ whole genome shotgun (WGS) entry which is preliminary data.</text>
</comment>
<protein>
    <submittedName>
        <fullName evidence="1">Uncharacterized protein</fullName>
    </submittedName>
</protein>
<proteinExistence type="predicted"/>
<dbReference type="EMBL" id="CAJVCH010174135">
    <property type="protein sequence ID" value="CAG7729155.1"/>
    <property type="molecule type" value="Genomic_DNA"/>
</dbReference>
<keyword evidence="2" id="KW-1185">Reference proteome</keyword>
<dbReference type="AlphaFoldDB" id="A0A8J2P255"/>
<dbReference type="Proteomes" id="UP000708208">
    <property type="component" value="Unassembled WGS sequence"/>
</dbReference>
<organism evidence="1 2">
    <name type="scientific">Allacma fusca</name>
    <dbReference type="NCBI Taxonomy" id="39272"/>
    <lineage>
        <taxon>Eukaryota</taxon>
        <taxon>Metazoa</taxon>
        <taxon>Ecdysozoa</taxon>
        <taxon>Arthropoda</taxon>
        <taxon>Hexapoda</taxon>
        <taxon>Collembola</taxon>
        <taxon>Symphypleona</taxon>
        <taxon>Sminthuridae</taxon>
        <taxon>Allacma</taxon>
    </lineage>
</organism>